<sequence>MKKLMTVAAVSLIGLTAACGGADRPTKADLAEQFESQSSDSIPIDADAADCMAEEVHGSDMSNGTLQDIVDGEIDLTGFTVRLPEDDLEAWEAITDDVVACVAP</sequence>
<reference evidence="2" key="1">
    <citation type="journal article" date="2019" name="Int. J. Syst. Evol. Microbiol.">
        <title>The Global Catalogue of Microorganisms (GCM) 10K type strain sequencing project: providing services to taxonomists for standard genome sequencing and annotation.</title>
        <authorList>
            <consortium name="The Broad Institute Genomics Platform"/>
            <consortium name="The Broad Institute Genome Sequencing Center for Infectious Disease"/>
            <person name="Wu L."/>
            <person name="Ma J."/>
        </authorList>
    </citation>
    <scope>NUCLEOTIDE SEQUENCE [LARGE SCALE GENOMIC DNA]</scope>
    <source>
        <strain evidence="2">JCM 13518</strain>
    </source>
</reference>
<gene>
    <name evidence="1" type="ORF">GCM10009710_05490</name>
</gene>
<dbReference type="PROSITE" id="PS51257">
    <property type="entry name" value="PROKAR_LIPOPROTEIN"/>
    <property type="match status" value="1"/>
</dbReference>
<organism evidence="1 2">
    <name type="scientific">Aeromicrobium alkaliterrae</name>
    <dbReference type="NCBI Taxonomy" id="302168"/>
    <lineage>
        <taxon>Bacteria</taxon>
        <taxon>Bacillati</taxon>
        <taxon>Actinomycetota</taxon>
        <taxon>Actinomycetes</taxon>
        <taxon>Propionibacteriales</taxon>
        <taxon>Nocardioidaceae</taxon>
        <taxon>Aeromicrobium</taxon>
    </lineage>
</organism>
<proteinExistence type="predicted"/>
<dbReference type="RefSeq" id="WP_344197492.1">
    <property type="nucleotide sequence ID" value="NZ_BAAAME010000002.1"/>
</dbReference>
<keyword evidence="2" id="KW-1185">Reference proteome</keyword>
<comment type="caution">
    <text evidence="1">The sequence shown here is derived from an EMBL/GenBank/DDBJ whole genome shotgun (WGS) entry which is preliminary data.</text>
</comment>
<accession>A0ABP4VIA1</accession>
<name>A0ABP4VIA1_9ACTN</name>
<evidence type="ECO:0000313" key="1">
    <source>
        <dbReference type="EMBL" id="GAA1727742.1"/>
    </source>
</evidence>
<dbReference type="Proteomes" id="UP001501057">
    <property type="component" value="Unassembled WGS sequence"/>
</dbReference>
<evidence type="ECO:0000313" key="2">
    <source>
        <dbReference type="Proteomes" id="UP001501057"/>
    </source>
</evidence>
<dbReference type="EMBL" id="BAAAME010000002">
    <property type="protein sequence ID" value="GAA1727742.1"/>
    <property type="molecule type" value="Genomic_DNA"/>
</dbReference>
<protein>
    <submittedName>
        <fullName evidence="1">Uncharacterized protein</fullName>
    </submittedName>
</protein>